<dbReference type="PROSITE" id="PS52040">
    <property type="entry name" value="TOPO_IIA"/>
    <property type="match status" value="1"/>
</dbReference>
<evidence type="ECO:0000256" key="10">
    <source>
        <dbReference type="SAM" id="MobiDB-lite"/>
    </source>
</evidence>
<dbReference type="Proteomes" id="UP000220102">
    <property type="component" value="Unassembled WGS sequence"/>
</dbReference>
<dbReference type="InterPro" id="IPR002205">
    <property type="entry name" value="Topo_IIA_dom_A"/>
</dbReference>
<dbReference type="FunFam" id="2.120.10.90:FF:000005">
    <property type="entry name" value="DNA topoisomerase 4 subunit A"/>
    <property type="match status" value="1"/>
</dbReference>
<dbReference type="GO" id="GO:0006261">
    <property type="term" value="P:DNA-templated DNA replication"/>
    <property type="evidence" value="ECO:0007669"/>
    <property type="project" value="UniProtKB-UniRule"/>
</dbReference>
<dbReference type="GO" id="GO:0003677">
    <property type="term" value="F:DNA binding"/>
    <property type="evidence" value="ECO:0007669"/>
    <property type="project" value="UniProtKB-UniRule"/>
</dbReference>
<evidence type="ECO:0000313" key="13">
    <source>
        <dbReference type="Proteomes" id="UP000220102"/>
    </source>
</evidence>
<feature type="region of interest" description="Disordered" evidence="10">
    <location>
        <begin position="867"/>
        <end position="907"/>
    </location>
</feature>
<keyword evidence="8" id="KW-0963">Cytoplasm</keyword>
<dbReference type="NCBIfam" id="TIGR01063">
    <property type="entry name" value="gyrA"/>
    <property type="match status" value="1"/>
</dbReference>
<dbReference type="RefSeq" id="WP_098074949.1">
    <property type="nucleotide sequence ID" value="NZ_PDEQ01000003.1"/>
</dbReference>
<feature type="short sequence motif" description="GyrA-box" evidence="8">
    <location>
        <begin position="574"/>
        <end position="580"/>
    </location>
</feature>
<dbReference type="Gene3D" id="2.120.10.90">
    <property type="entry name" value="DNA gyrase/topoisomerase IV, subunit A, C-terminal"/>
    <property type="match status" value="1"/>
</dbReference>
<dbReference type="GO" id="GO:0005737">
    <property type="term" value="C:cytoplasm"/>
    <property type="evidence" value="ECO:0007669"/>
    <property type="project" value="UniProtKB-SubCell"/>
</dbReference>
<comment type="subcellular location">
    <subcellularLocation>
        <location evidence="8">Cytoplasm</location>
    </subcellularLocation>
</comment>
<dbReference type="PANTHER" id="PTHR43493:SF5">
    <property type="entry name" value="DNA GYRASE SUBUNIT A, CHLOROPLASTIC_MITOCHONDRIAL"/>
    <property type="match status" value="1"/>
</dbReference>
<keyword evidence="5 8" id="KW-0799">Topoisomerase</keyword>
<evidence type="ECO:0000256" key="8">
    <source>
        <dbReference type="HAMAP-Rule" id="MF_01897"/>
    </source>
</evidence>
<dbReference type="Pfam" id="PF03989">
    <property type="entry name" value="DNA_gyraseA_C"/>
    <property type="match status" value="6"/>
</dbReference>
<dbReference type="SUPFAM" id="SSF56719">
    <property type="entry name" value="Type II DNA topoisomerase"/>
    <property type="match status" value="1"/>
</dbReference>
<keyword evidence="4 8" id="KW-0067">ATP-binding</keyword>
<keyword evidence="13" id="KW-1185">Reference proteome</keyword>
<dbReference type="HAMAP" id="MF_01897">
    <property type="entry name" value="GyrA"/>
    <property type="match status" value="1"/>
</dbReference>
<evidence type="ECO:0000256" key="3">
    <source>
        <dbReference type="ARBA" id="ARBA00022741"/>
    </source>
</evidence>
<evidence type="ECO:0000256" key="6">
    <source>
        <dbReference type="ARBA" id="ARBA00023125"/>
    </source>
</evidence>
<dbReference type="FunFam" id="3.30.1360.40:FF:000002">
    <property type="entry name" value="DNA gyrase subunit A"/>
    <property type="match status" value="1"/>
</dbReference>
<dbReference type="Gene3D" id="3.90.199.10">
    <property type="entry name" value="Topoisomerase II, domain 5"/>
    <property type="match status" value="1"/>
</dbReference>
<dbReference type="PANTHER" id="PTHR43493">
    <property type="entry name" value="DNA GYRASE/TOPOISOMERASE SUBUNIT A"/>
    <property type="match status" value="1"/>
</dbReference>
<dbReference type="OrthoDB" id="9806486at2"/>
<evidence type="ECO:0000256" key="9">
    <source>
        <dbReference type="PROSITE-ProRule" id="PRU01384"/>
    </source>
</evidence>
<dbReference type="GO" id="GO:0005694">
    <property type="term" value="C:chromosome"/>
    <property type="evidence" value="ECO:0007669"/>
    <property type="project" value="InterPro"/>
</dbReference>
<dbReference type="GO" id="GO:0005524">
    <property type="term" value="F:ATP binding"/>
    <property type="evidence" value="ECO:0007669"/>
    <property type="project" value="UniProtKB-UniRule"/>
</dbReference>
<organism evidence="12 13">
    <name type="scientific">Longibacter salinarum</name>
    <dbReference type="NCBI Taxonomy" id="1850348"/>
    <lineage>
        <taxon>Bacteria</taxon>
        <taxon>Pseudomonadati</taxon>
        <taxon>Rhodothermota</taxon>
        <taxon>Rhodothermia</taxon>
        <taxon>Rhodothermales</taxon>
        <taxon>Salisaetaceae</taxon>
        <taxon>Longibacter</taxon>
    </lineage>
</organism>
<dbReference type="InterPro" id="IPR035516">
    <property type="entry name" value="Gyrase/topoIV_suA_C"/>
</dbReference>
<evidence type="ECO:0000256" key="4">
    <source>
        <dbReference type="ARBA" id="ARBA00022840"/>
    </source>
</evidence>
<evidence type="ECO:0000256" key="1">
    <source>
        <dbReference type="ARBA" id="ARBA00000185"/>
    </source>
</evidence>
<dbReference type="Gene3D" id="1.10.268.10">
    <property type="entry name" value="Topoisomerase, domain 3"/>
    <property type="match status" value="1"/>
</dbReference>
<comment type="miscellaneous">
    <text evidence="8">Few gyrases are as efficient as E.coli at forming negative supercoils. Not all organisms have 2 type II topoisomerases; in organisms with a single type II topoisomerase this enzyme also has to decatenate newly replicated chromosomes.</text>
</comment>
<evidence type="ECO:0000256" key="2">
    <source>
        <dbReference type="ARBA" id="ARBA00008263"/>
    </source>
</evidence>
<gene>
    <name evidence="8" type="primary">gyrA</name>
    <name evidence="12" type="ORF">CRI94_06875</name>
</gene>
<evidence type="ECO:0000313" key="12">
    <source>
        <dbReference type="EMBL" id="PEN13786.1"/>
    </source>
</evidence>
<comment type="subunit">
    <text evidence="8">Heterotetramer, composed of two GyrA and two GyrB chains. In the heterotetramer, GyrA contains the active site tyrosine that forms a transient covalent intermediate with DNA, while GyrB binds cofactors and catalyzes ATP hydrolysis.</text>
</comment>
<protein>
    <recommendedName>
        <fullName evidence="8">DNA gyrase subunit A</fullName>
        <ecNumber evidence="8">5.6.2.2</ecNumber>
    </recommendedName>
</protein>
<comment type="function">
    <text evidence="8">A type II topoisomerase that negatively supercoils closed circular double-stranded (ds) DNA in an ATP-dependent manner to modulate DNA topology and maintain chromosomes in an underwound state. Negative supercoiling favors strand separation, and DNA replication, transcription, recombination and repair, all of which involve strand separation. Also able to catalyze the interconversion of other topological isomers of dsDNA rings, including catenanes and knotted rings. Type II topoisomerases break and join 2 DNA strands simultaneously in an ATP-dependent manner.</text>
</comment>
<dbReference type="FunFam" id="3.90.199.10:FF:000001">
    <property type="entry name" value="DNA gyrase subunit A"/>
    <property type="match status" value="1"/>
</dbReference>
<dbReference type="InterPro" id="IPR013760">
    <property type="entry name" value="Topo_IIA-like_dom_sf"/>
</dbReference>
<comment type="similarity">
    <text evidence="2 8">Belongs to the type II topoisomerase GyrA/ParC subunit family.</text>
</comment>
<keyword evidence="7 8" id="KW-0413">Isomerase</keyword>
<name>A0A2A8CYQ9_9BACT</name>
<dbReference type="InterPro" id="IPR050220">
    <property type="entry name" value="Type_II_DNA_Topoisomerases"/>
</dbReference>
<sequence>MVAEESRIIPINIEEEMKSSYIDYSMSVIVSRALPDVRDGLKPVHRRVLFGMSELNLTAGAAYKKSARIVGEVLGKYHPHGDSSVYDTLVRLAQDFSMRYPLVDGQGNFGSIDGDSAAAMRYTEARMTKIAEEMLADLDKETVDTRENFDGTLEEPTVLPAAFPNMLVNGADGIAVGMATKIPPHNLGEAIDATVAYIDDPEITIDGLMEHLPAPDFPTGGIIYGYSGVYEAYHTGRGRVVMRAKMHVEEVRKGREALVITEIPYQVNKSRELERIAERVRQDRIEGVSDLRDESDRNGMRIVVELKQDAVPDIVKNQIYKNSRLQDTFGVNMVALVDGRPKVLTLKDAIRHYVNHRHEIVVRRTEYDLRKAQERAHVLEGLTLALDNLDAVITIVRHSPDTDAARENLMLGRYPSQLTEDDLRELGVPLIPPVESDKSQTTVKDMLDDEYETLARRPQEGHWLTEDQARAILRLTLSRLTGLEREKIAGEYRDIIQEIQRYQSILGSKELRMQIIKDELLEVKDSFNDERRTEIDKTGGDIIIEDLIEREHVVVTVTHQGLVKRTSVDEYRSQGRGGVGMRGSGKRDDDYIEHLFVCHSHDVLLFFTDHGQCYWLRPFEIPEGSRTARGRSIRNYIQIDKEDSIRTVLNVTKDDFEDEDFLTSHYVLMATRQGQVKKTELEAFSRPRTDGIIGISIEDGDELLEAALTGGENTVVVASSGGRAVHFDEEDARPMGRNTRGVRGMRLEDGEELVGMISVPPEARDDVDVLAIAEKGYGKRTHLENYRVQGRGGKGLITMNCTDRTGQLVAIKGVYNGEDLMIITENGIMIRTSVDEISTMGRNTQGVRVINLKDGDSIADVTRVVIDDEATSGDGAAEEADVTAEGDDATSEAASEEPGANGQADDA</sequence>
<comment type="caution">
    <text evidence="12">The sequence shown here is derived from an EMBL/GenBank/DDBJ whole genome shotgun (WGS) entry which is preliminary data.</text>
</comment>
<reference evidence="12 13" key="1">
    <citation type="submission" date="2017-10" db="EMBL/GenBank/DDBJ databases">
        <title>Draft genome of Longibacter Salinarum.</title>
        <authorList>
            <person name="Goh K.M."/>
            <person name="Shamsir M.S."/>
            <person name="Lim S.W."/>
        </authorList>
    </citation>
    <scope>NUCLEOTIDE SEQUENCE [LARGE SCALE GENOMIC DNA]</scope>
    <source>
        <strain evidence="12 13">KCTC 52045</strain>
    </source>
</reference>
<evidence type="ECO:0000256" key="5">
    <source>
        <dbReference type="ARBA" id="ARBA00023029"/>
    </source>
</evidence>
<proteinExistence type="inferred from homology"/>
<keyword evidence="6 8" id="KW-0238">DNA-binding</keyword>
<dbReference type="GO" id="GO:0006265">
    <property type="term" value="P:DNA topological change"/>
    <property type="evidence" value="ECO:0007669"/>
    <property type="project" value="UniProtKB-UniRule"/>
</dbReference>
<dbReference type="InterPro" id="IPR006691">
    <property type="entry name" value="GyrA/parC_rep"/>
</dbReference>
<dbReference type="EC" id="5.6.2.2" evidence="8"/>
<feature type="compositionally biased region" description="Acidic residues" evidence="10">
    <location>
        <begin position="867"/>
        <end position="890"/>
    </location>
</feature>
<dbReference type="InterPro" id="IPR013757">
    <property type="entry name" value="Topo_IIA_A_a_sf"/>
</dbReference>
<dbReference type="Pfam" id="PF00521">
    <property type="entry name" value="DNA_topoisoIV"/>
    <property type="match status" value="1"/>
</dbReference>
<dbReference type="Gene3D" id="3.30.1360.40">
    <property type="match status" value="1"/>
</dbReference>
<dbReference type="SMART" id="SM00434">
    <property type="entry name" value="TOP4c"/>
    <property type="match status" value="1"/>
</dbReference>
<dbReference type="AlphaFoldDB" id="A0A2A8CYQ9"/>
<dbReference type="NCBIfam" id="NF004044">
    <property type="entry name" value="PRK05561.1"/>
    <property type="match status" value="1"/>
</dbReference>
<keyword evidence="3 8" id="KW-0547">Nucleotide-binding</keyword>
<feature type="domain" description="Topo IIA-type catalytic" evidence="11">
    <location>
        <begin position="34"/>
        <end position="547"/>
    </location>
</feature>
<dbReference type="CDD" id="cd00187">
    <property type="entry name" value="TOP4c"/>
    <property type="match status" value="1"/>
</dbReference>
<dbReference type="InterPro" id="IPR013758">
    <property type="entry name" value="Topo_IIA_A/C_ab"/>
</dbReference>
<dbReference type="NCBIfam" id="NF004043">
    <property type="entry name" value="PRK05560.1"/>
    <property type="match status" value="1"/>
</dbReference>
<dbReference type="SUPFAM" id="SSF101904">
    <property type="entry name" value="GyrA/ParC C-terminal domain-like"/>
    <property type="match status" value="1"/>
</dbReference>
<feature type="active site" description="O-(5'-phospho-DNA)-tyrosine intermediate" evidence="8 9">
    <location>
        <position position="122"/>
    </location>
</feature>
<evidence type="ECO:0000256" key="7">
    <source>
        <dbReference type="ARBA" id="ARBA00023235"/>
    </source>
</evidence>
<accession>A0A2A8CYQ9</accession>
<evidence type="ECO:0000259" key="11">
    <source>
        <dbReference type="PROSITE" id="PS52040"/>
    </source>
</evidence>
<comment type="catalytic activity">
    <reaction evidence="1 8 9">
        <text>ATP-dependent breakage, passage and rejoining of double-stranded DNA.</text>
        <dbReference type="EC" id="5.6.2.2"/>
    </reaction>
</comment>
<dbReference type="InterPro" id="IPR005743">
    <property type="entry name" value="GyrA"/>
</dbReference>
<dbReference type="EMBL" id="PDEQ01000003">
    <property type="protein sequence ID" value="PEN13786.1"/>
    <property type="molecule type" value="Genomic_DNA"/>
</dbReference>
<dbReference type="GO" id="GO:0034335">
    <property type="term" value="F:DNA negative supercoiling activity"/>
    <property type="evidence" value="ECO:0007669"/>
    <property type="project" value="UniProtKB-ARBA"/>
</dbReference>
<dbReference type="GO" id="GO:0009330">
    <property type="term" value="C:DNA topoisomerase type II (double strand cut, ATP-hydrolyzing) complex"/>
    <property type="evidence" value="ECO:0007669"/>
    <property type="project" value="TreeGrafter"/>
</dbReference>